<evidence type="ECO:0000313" key="3">
    <source>
        <dbReference type="EMBL" id="MBI2875692.1"/>
    </source>
</evidence>
<proteinExistence type="predicted"/>
<dbReference type="SUPFAM" id="SSF51556">
    <property type="entry name" value="Metallo-dependent hydrolases"/>
    <property type="match status" value="1"/>
</dbReference>
<dbReference type="GO" id="GO:0016831">
    <property type="term" value="F:carboxy-lyase activity"/>
    <property type="evidence" value="ECO:0007669"/>
    <property type="project" value="InterPro"/>
</dbReference>
<dbReference type="EMBL" id="JACPRF010000067">
    <property type="protein sequence ID" value="MBI2875692.1"/>
    <property type="molecule type" value="Genomic_DNA"/>
</dbReference>
<dbReference type="InterPro" id="IPR032465">
    <property type="entry name" value="ACMSD"/>
</dbReference>
<evidence type="ECO:0000259" key="2">
    <source>
        <dbReference type="Pfam" id="PF04909"/>
    </source>
</evidence>
<evidence type="ECO:0000313" key="4">
    <source>
        <dbReference type="Proteomes" id="UP000769766"/>
    </source>
</evidence>
<protein>
    <submittedName>
        <fullName evidence="3">Amidohydrolase</fullName>
    </submittedName>
</protein>
<keyword evidence="1" id="KW-0456">Lyase</keyword>
<evidence type="ECO:0000256" key="1">
    <source>
        <dbReference type="ARBA" id="ARBA00023239"/>
    </source>
</evidence>
<dbReference type="GO" id="GO:0016787">
    <property type="term" value="F:hydrolase activity"/>
    <property type="evidence" value="ECO:0007669"/>
    <property type="project" value="InterPro"/>
</dbReference>
<dbReference type="InterPro" id="IPR032466">
    <property type="entry name" value="Metal_Hydrolase"/>
</dbReference>
<dbReference type="InterPro" id="IPR006680">
    <property type="entry name" value="Amidohydro-rel"/>
</dbReference>
<name>A0A932CN22_UNCTE</name>
<dbReference type="PANTHER" id="PTHR21240">
    <property type="entry name" value="2-AMINO-3-CARBOXYLMUCONATE-6-SEMIALDEHYDE DECARBOXYLASE"/>
    <property type="match status" value="1"/>
</dbReference>
<feature type="domain" description="Amidohydrolase-related" evidence="2">
    <location>
        <begin position="92"/>
        <end position="310"/>
    </location>
</feature>
<accession>A0A932CN22</accession>
<dbReference type="Pfam" id="PF04909">
    <property type="entry name" value="Amidohydro_2"/>
    <property type="match status" value="1"/>
</dbReference>
<dbReference type="Proteomes" id="UP000769766">
    <property type="component" value="Unassembled WGS sequence"/>
</dbReference>
<gene>
    <name evidence="3" type="ORF">HYY20_02290</name>
</gene>
<comment type="caution">
    <text evidence="3">The sequence shown here is derived from an EMBL/GenBank/DDBJ whole genome shotgun (WGS) entry which is preliminary data.</text>
</comment>
<organism evidence="3 4">
    <name type="scientific">Tectimicrobiota bacterium</name>
    <dbReference type="NCBI Taxonomy" id="2528274"/>
    <lineage>
        <taxon>Bacteria</taxon>
        <taxon>Pseudomonadati</taxon>
        <taxon>Nitrospinota/Tectimicrobiota group</taxon>
        <taxon>Candidatus Tectimicrobiota</taxon>
    </lineage>
</organism>
<dbReference type="CDD" id="cd01292">
    <property type="entry name" value="metallo-dependent_hydrolases"/>
    <property type="match status" value="1"/>
</dbReference>
<dbReference type="AlphaFoldDB" id="A0A932CN22"/>
<sequence length="310" mass="35005">MIIDVHYHMIGSRDWWSDTLWNYLGLMIGRLMERFGKQVSPQMVQEEILPGYLDPDGSRLIRHMEAHGVDVAVICVVDNGIGFGDGKVPIEEQNRIVAEMARQYPGRVIPFAGIDPRRSGAPQLFEKCVEQWGVRGLKFHPDAGYYPNGKEAYALLEIAEKNGLTLLTHTGPLPPPSRGKFAHPIHLDDLGVDFPTLKVIAAHMGDYWWRDWAAISHFRPNLFGDLAEWQFPAFQKYEKFCRDLREAIDTAGIEKVVFGSDSPVFEPATPMRDWLKILQELPQNSPPEAKFTQAEVEAMLGGNAQRILGL</sequence>
<dbReference type="Gene3D" id="3.20.20.140">
    <property type="entry name" value="Metal-dependent hydrolases"/>
    <property type="match status" value="1"/>
</dbReference>
<reference evidence="3" key="1">
    <citation type="submission" date="2020-07" db="EMBL/GenBank/DDBJ databases">
        <title>Huge and variable diversity of episymbiotic CPR bacteria and DPANN archaea in groundwater ecosystems.</title>
        <authorList>
            <person name="He C.Y."/>
            <person name="Keren R."/>
            <person name="Whittaker M."/>
            <person name="Farag I.F."/>
            <person name="Doudna J."/>
            <person name="Cate J.H.D."/>
            <person name="Banfield J.F."/>
        </authorList>
    </citation>
    <scope>NUCLEOTIDE SEQUENCE</scope>
    <source>
        <strain evidence="3">NC_groundwater_672_Ag_B-0.1um_62_36</strain>
    </source>
</reference>